<organism evidence="3 7">
    <name type="scientific">Helicobacter ailurogastricus</name>
    <dbReference type="NCBI Taxonomy" id="1578720"/>
    <lineage>
        <taxon>Bacteria</taxon>
        <taxon>Pseudomonadati</taxon>
        <taxon>Campylobacterota</taxon>
        <taxon>Epsilonproteobacteria</taxon>
        <taxon>Campylobacterales</taxon>
        <taxon>Helicobacteraceae</taxon>
        <taxon>Helicobacter</taxon>
    </lineage>
</organism>
<dbReference type="Proteomes" id="UP000041394">
    <property type="component" value="Unassembled WGS sequence"/>
</dbReference>
<feature type="compositionally biased region" description="Polar residues" evidence="1">
    <location>
        <begin position="1"/>
        <end position="14"/>
    </location>
</feature>
<evidence type="ECO:0000313" key="4">
    <source>
        <dbReference type="EMBL" id="CRF44034.1"/>
    </source>
</evidence>
<evidence type="ECO:0000313" key="7">
    <source>
        <dbReference type="Proteomes" id="UP000045175"/>
    </source>
</evidence>
<dbReference type="EMBL" id="CDMN01000024">
    <property type="protein sequence ID" value="CRF44034.1"/>
    <property type="molecule type" value="Genomic_DNA"/>
</dbReference>
<keyword evidence="5" id="KW-1185">Reference proteome</keyword>
<dbReference type="Proteomes" id="UP000045175">
    <property type="component" value="Unassembled WGS sequence"/>
</dbReference>
<dbReference type="EMBL" id="CDMH01000013">
    <property type="protein sequence ID" value="CRF42120.1"/>
    <property type="molecule type" value="Genomic_DNA"/>
</dbReference>
<dbReference type="EMBL" id="CDML01000018">
    <property type="protein sequence ID" value="CRF40895.1"/>
    <property type="molecule type" value="Genomic_DNA"/>
</dbReference>
<accession>A0A0K2X4J2</accession>
<protein>
    <submittedName>
        <fullName evidence="3">Putative Outer membrane protein</fullName>
    </submittedName>
</protein>
<dbReference type="AlphaFoldDB" id="A0A0K2X4J2"/>
<sequence length="240" mass="26294">MIASYSFSPPSTRSVFGPPPALHKDPMPTPPTLGLTYHNLIAEIQNAQAKIGQQGKITPLQGTISVAPLTRTINSLSRPFANINWNANLGVGVQYFFVNRLGVDVHVNAGYSYLASPLLQELQGFKSLQGFLWEAGADLIFDLLVSHGVHPWFSGIYAGAMGVGNYYFLGASGPHSGVTANYNVLFNVGLRFQISRNIFKVGIMDPLITHYINMKIGKDIIVLDESHKDIDVYISFAHLF</sequence>
<feature type="compositionally biased region" description="Pro residues" evidence="1">
    <location>
        <begin position="17"/>
        <end position="29"/>
    </location>
</feature>
<reference evidence="6 7" key="3">
    <citation type="submission" date="2014-12" db="EMBL/GenBank/DDBJ databases">
        <authorList>
            <person name="Jaenicke S."/>
        </authorList>
    </citation>
    <scope>NUCLEOTIDE SEQUENCE [LARGE SCALE GENOMIC DNA]</scope>
</reference>
<evidence type="ECO:0000256" key="1">
    <source>
        <dbReference type="SAM" id="MobiDB-lite"/>
    </source>
</evidence>
<proteinExistence type="predicted"/>
<dbReference type="STRING" id="1578720.HAL011_06640"/>
<evidence type="ECO:0000313" key="5">
    <source>
        <dbReference type="Proteomes" id="UP000038622"/>
    </source>
</evidence>
<feature type="region of interest" description="Disordered" evidence="1">
    <location>
        <begin position="1"/>
        <end position="29"/>
    </location>
</feature>
<evidence type="ECO:0000313" key="6">
    <source>
        <dbReference type="Proteomes" id="UP000041394"/>
    </source>
</evidence>
<reference evidence="3" key="1">
    <citation type="submission" date="2014-12" db="EMBL/GenBank/DDBJ databases">
        <title>Whole genome sequences of four Staphylococcus schleiferi canine isolates.</title>
        <authorList>
            <person name="Misic A.M."/>
            <person name="Cain C."/>
            <person name="Morris D.O."/>
            <person name="Rankin S."/>
            <person name="Beiting D."/>
        </authorList>
    </citation>
    <scope>NUCLEOTIDE SEQUENCE</scope>
    <source>
        <strain evidence="2">ASB11</strain>
        <strain evidence="3">ASB13</strain>
        <strain evidence="4">ASB9</strain>
    </source>
</reference>
<dbReference type="Proteomes" id="UP000038622">
    <property type="component" value="Unassembled WGS sequence"/>
</dbReference>
<gene>
    <name evidence="2" type="ORF">HAL011_06640</name>
    <name evidence="3" type="ORF">HAL013_02770</name>
    <name evidence="4" type="ORF">HAL09_06020</name>
</gene>
<name>A0A0K2X4J2_9HELI</name>
<evidence type="ECO:0000313" key="2">
    <source>
        <dbReference type="EMBL" id="CRF40895.1"/>
    </source>
</evidence>
<reference evidence="5" key="2">
    <citation type="submission" date="2014-12" db="EMBL/GenBank/DDBJ databases">
        <authorList>
            <person name="Smet A."/>
        </authorList>
    </citation>
    <scope>NUCLEOTIDE SEQUENCE [LARGE SCALE GENOMIC DNA]</scope>
</reference>
<evidence type="ECO:0000313" key="3">
    <source>
        <dbReference type="EMBL" id="CRF42120.1"/>
    </source>
</evidence>